<gene>
    <name evidence="5" type="ORF">Colly1_59</name>
</gene>
<protein>
    <submittedName>
        <fullName evidence="5">Tail protein</fullName>
    </submittedName>
</protein>
<evidence type="ECO:0000259" key="4">
    <source>
        <dbReference type="PROSITE" id="PS51688"/>
    </source>
</evidence>
<keyword evidence="2" id="KW-0946">Virion</keyword>
<proteinExistence type="predicted"/>
<accession>A0A8E4UY22</accession>
<dbReference type="Proteomes" id="UP000693899">
    <property type="component" value="Segment"/>
</dbReference>
<dbReference type="GO" id="GO:0098015">
    <property type="term" value="C:virus tail"/>
    <property type="evidence" value="ECO:0007669"/>
    <property type="project" value="UniProtKB-KW"/>
</dbReference>
<dbReference type="InterPro" id="IPR030392">
    <property type="entry name" value="S74_ICA"/>
</dbReference>
<feature type="region of interest" description="Disordered" evidence="3">
    <location>
        <begin position="150"/>
        <end position="171"/>
    </location>
</feature>
<dbReference type="EMBL" id="MT732450">
    <property type="protein sequence ID" value="QQO97343.1"/>
    <property type="molecule type" value="Genomic_DNA"/>
</dbReference>
<evidence type="ECO:0000313" key="5">
    <source>
        <dbReference type="EMBL" id="QQO97343.1"/>
    </source>
</evidence>
<dbReference type="PROSITE" id="PS51688">
    <property type="entry name" value="ICA"/>
    <property type="match status" value="1"/>
</dbReference>
<evidence type="ECO:0000256" key="2">
    <source>
        <dbReference type="ARBA" id="ARBA00022732"/>
    </source>
</evidence>
<comment type="subcellular location">
    <subcellularLocation>
        <location evidence="1">Virion</location>
    </subcellularLocation>
</comment>
<reference evidence="5" key="1">
    <citation type="submission" date="2020-07" db="EMBL/GenBank/DDBJ databases">
        <title>Highly diverse flavobacterial phages as mortality factor during North Sea spring blooms.</title>
        <authorList>
            <person name="Bartlau N."/>
            <person name="Wichels A."/>
            <person name="Krohne G."/>
            <person name="Adriaenssens E.M."/>
            <person name="Heins A."/>
            <person name="Fuchs B.M."/>
            <person name="Amann R."/>
            <person name="Moraru C."/>
        </authorList>
    </citation>
    <scope>NUCLEOTIDE SEQUENCE</scope>
</reference>
<keyword evidence="6" id="KW-1185">Reference proteome</keyword>
<dbReference type="Pfam" id="PF13884">
    <property type="entry name" value="Peptidase_S74"/>
    <property type="match status" value="1"/>
</dbReference>
<organism evidence="5 6">
    <name type="scientific">Maribacter phage Colly_1</name>
    <dbReference type="NCBI Taxonomy" id="2745691"/>
    <lineage>
        <taxon>Viruses</taxon>
        <taxon>Duplodnaviria</taxon>
        <taxon>Heunggongvirae</taxon>
        <taxon>Uroviricota</taxon>
        <taxon>Caudoviricetes</taxon>
        <taxon>Molycolviridae</taxon>
        <taxon>Mollyvirus</taxon>
        <taxon>Mollyvirus colly</taxon>
    </lineage>
</organism>
<evidence type="ECO:0000256" key="3">
    <source>
        <dbReference type="SAM" id="MobiDB-lite"/>
    </source>
</evidence>
<evidence type="ECO:0000256" key="1">
    <source>
        <dbReference type="ARBA" id="ARBA00004328"/>
    </source>
</evidence>
<feature type="domain" description="Peptidase S74" evidence="4">
    <location>
        <begin position="1127"/>
        <end position="1216"/>
    </location>
</feature>
<name>A0A8E4UY22_9CAUD</name>
<sequence length="1226" mass="131492">MALTNLGKTGLNLREQDLLDRILVGSTDPSGVVSSNIGDLYLVPSIPDLFINMDGITTWKNISSLVELEVDDSAYNTLQKIVDKLKASELAISEIQVSDIADLQDYLDNLSVSDIQNLQPALDGKVDKVAGKGLSTNDFTIAYRNDVDSNTSHRARTDNPHGVSKSQVGLGNVNNTSDLSKPISTLQQVAFDTKVDKVTGKELSDNNYTDEDKSTVINASSHMDSENNPHGVTDTQLGLGTGHYREPLSTTTELSALPQDDLVEGERRYVAADNSDYFYFPDVLTGDLAPDDQTGGLGFWVKSSADADLSGYVSKTESETISGAKVFTAEHTIFQGSSVDRYVRFAESVGQFNGAFLQYEGSTNKFHIGVHIPETSDTADDTKVITIQRSNGYIGINKTSPTTEFDLVGSAAISGNLTVVDEAYSESSWNSNLQVPTKNAIRDYFVANKSFYTSNGTLTGTRTIAMDGNQIIFSNDGGATNPEKIIYFNSGRIGVGGINPWSSSSQITNEPAYPLQTPGVATYGLTFKPNGTVQSDGISPVVFFASLVSGGASDGYVMTTKNFKDDVTVWNIESVGNSIYDDSGRQTESTVGLRNDFTGGEYRVFDLFNNDYGGVSSVAEAQGFVAIHGGGATPKKVGLWRYDGTTYSPMWVLDGSNVFTFSIGVNVPDEVYSGSWDGSTEVPTKNAIFDLIDNFSPSVDIADINATGTASASTYLRGDGVWATVTASAAWGAISGTLTDQTDLVAKFGEYLPLSGGTVTGNLFAPSFRVQGTGTGISNTGVLAVYESDGTTRQGYIGFGSGSSSDFIWYNDVGSNYLRLLDDGGVNGLAYNYSGGTGVVYHTGNSGGLVNTGSTSQTKTGGLAAQTLTTTNSGDGATLLTFNFERPWRFSQEGTGSGAVLGLQDLNGSKSFNILDPSGNRNHSFSSSGNYDLTGDIEMSKEKPILTLHSTKNGNWEVGETLSEIIFYGADGSSNGANTRGAIKLSSLDVFGIRFNMDFYTGNNNDPELGLRIGYDKNITAYGTISAEGSISSSGDMTCSSIYASGVNSYSVVRQYINTSSAAHQRMDAREEGSQARMHWYGITTSGSTGAALHSFFNGSSYNAFTAATSGMVFDKSVTAPNFILSSDIRLKKNIKTLTGDELNLNWVDFDWKDTGESQLGLIAQEVEKINPRFVNTNEKGFKSVKYIDVFVAKMAEKDRKDRDKDAKIKSLETRVSKLEKFLNLN</sequence>
<evidence type="ECO:0000313" key="6">
    <source>
        <dbReference type="Proteomes" id="UP000693899"/>
    </source>
</evidence>
<keyword evidence="2" id="KW-1227">Viral tail protein</keyword>